<dbReference type="AlphaFoldDB" id="A0A9Q0FX79"/>
<evidence type="ECO:0000313" key="5">
    <source>
        <dbReference type="EMBL" id="KAJ4838389.1"/>
    </source>
</evidence>
<dbReference type="Pfam" id="PF09416">
    <property type="entry name" value="UPF1_Zn_bind"/>
    <property type="match status" value="1"/>
</dbReference>
<dbReference type="GO" id="GO:0005524">
    <property type="term" value="F:ATP binding"/>
    <property type="evidence" value="ECO:0007669"/>
    <property type="project" value="InterPro"/>
</dbReference>
<dbReference type="OrthoDB" id="1615036at2759"/>
<gene>
    <name evidence="5" type="ORF">Tsubulata_044366</name>
</gene>
<keyword evidence="1" id="KW-0863">Zinc-finger</keyword>
<dbReference type="InterPro" id="IPR018999">
    <property type="entry name" value="UPF1_CH/ZBD"/>
</dbReference>
<keyword evidence="1" id="KW-0862">Zinc</keyword>
<feature type="domain" description="Upf1" evidence="4">
    <location>
        <begin position="170"/>
        <end position="283"/>
    </location>
</feature>
<feature type="region of interest" description="C4" evidence="1">
    <location>
        <begin position="234"/>
        <end position="264"/>
    </location>
</feature>
<keyword evidence="6" id="KW-1185">Reference proteome</keyword>
<comment type="caution">
    <text evidence="5">The sequence shown here is derived from an EMBL/GenBank/DDBJ whole genome shotgun (WGS) entry which is preliminary data.</text>
</comment>
<dbReference type="PROSITE" id="PS51997">
    <property type="entry name" value="UPF1_CH_RICH"/>
    <property type="match status" value="1"/>
</dbReference>
<sequence>MAPGDASLVQGEEGGAGALFAKMETLIRERDNLESLFAEAAEVMKSTGRQIAELEATLRKLKKEQFIHRFSFSLIQERLINVTRDLSKTEKEVEEAIIVSQESGRQHLDDHDQSWSDHIDRRTTPPLNPTRKEAIPTSTTRSSGPRCPGPPLPPPPPTAAPPLTTTPSPQPRRPKRSCRYCGVRCNAPSCRKRFCTSRGNTPSGSHIVNHLARAKHKEDCLHKDGLLGETVLECYNCGCRNVFLLGFMEEKTEDVAFLLCREHCLNVKPLKDITREVNREVAH</sequence>
<evidence type="ECO:0000313" key="6">
    <source>
        <dbReference type="Proteomes" id="UP001141552"/>
    </source>
</evidence>
<feature type="compositionally biased region" description="Basic and acidic residues" evidence="3">
    <location>
        <begin position="104"/>
        <end position="123"/>
    </location>
</feature>
<reference evidence="5" key="2">
    <citation type="journal article" date="2023" name="Plants (Basel)">
        <title>Annotation of the Turnera subulata (Passifloraceae) Draft Genome Reveals the S-Locus Evolved after the Divergence of Turneroideae from Passifloroideae in a Stepwise Manner.</title>
        <authorList>
            <person name="Henning P.M."/>
            <person name="Roalson E.H."/>
            <person name="Mir W."/>
            <person name="McCubbin A.G."/>
            <person name="Shore J.S."/>
        </authorList>
    </citation>
    <scope>NUCLEOTIDE SEQUENCE</scope>
    <source>
        <strain evidence="5">F60SS</strain>
    </source>
</reference>
<evidence type="ECO:0000256" key="1">
    <source>
        <dbReference type="PROSITE-ProRule" id="PRU01341"/>
    </source>
</evidence>
<name>A0A9Q0FX79_9ROSI</name>
<dbReference type="EMBL" id="JAKUCV010003565">
    <property type="protein sequence ID" value="KAJ4838389.1"/>
    <property type="molecule type" value="Genomic_DNA"/>
</dbReference>
<protein>
    <recommendedName>
        <fullName evidence="4">Upf1 domain-containing protein</fullName>
    </recommendedName>
</protein>
<reference evidence="5" key="1">
    <citation type="submission" date="2022-02" db="EMBL/GenBank/DDBJ databases">
        <authorList>
            <person name="Henning P.M."/>
            <person name="McCubbin A.G."/>
            <person name="Shore J.S."/>
        </authorList>
    </citation>
    <scope>NUCLEOTIDE SEQUENCE</scope>
    <source>
        <strain evidence="5">F60SS</strain>
        <tissue evidence="5">Leaves</tissue>
    </source>
</reference>
<evidence type="ECO:0000256" key="3">
    <source>
        <dbReference type="SAM" id="MobiDB-lite"/>
    </source>
</evidence>
<dbReference type="GO" id="GO:0003723">
    <property type="term" value="F:RNA binding"/>
    <property type="evidence" value="ECO:0007669"/>
    <property type="project" value="InterPro"/>
</dbReference>
<keyword evidence="1" id="KW-0479">Metal-binding</keyword>
<keyword evidence="2" id="KW-0175">Coiled coil</keyword>
<proteinExistence type="predicted"/>
<dbReference type="Proteomes" id="UP001141552">
    <property type="component" value="Unassembled WGS sequence"/>
</dbReference>
<feature type="compositionally biased region" description="Pro residues" evidence="3">
    <location>
        <begin position="147"/>
        <end position="160"/>
    </location>
</feature>
<organism evidence="5 6">
    <name type="scientific">Turnera subulata</name>
    <dbReference type="NCBI Taxonomy" id="218843"/>
    <lineage>
        <taxon>Eukaryota</taxon>
        <taxon>Viridiplantae</taxon>
        <taxon>Streptophyta</taxon>
        <taxon>Embryophyta</taxon>
        <taxon>Tracheophyta</taxon>
        <taxon>Spermatophyta</taxon>
        <taxon>Magnoliopsida</taxon>
        <taxon>eudicotyledons</taxon>
        <taxon>Gunneridae</taxon>
        <taxon>Pentapetalae</taxon>
        <taxon>rosids</taxon>
        <taxon>fabids</taxon>
        <taxon>Malpighiales</taxon>
        <taxon>Passifloraceae</taxon>
        <taxon>Turnera</taxon>
    </lineage>
</organism>
<evidence type="ECO:0000259" key="4">
    <source>
        <dbReference type="PROSITE" id="PS51997"/>
    </source>
</evidence>
<comment type="caution">
    <text evidence="1">Lacks conserved residue(s) required for the propagation of feature annotation.</text>
</comment>
<dbReference type="GO" id="GO:0000184">
    <property type="term" value="P:nuclear-transcribed mRNA catabolic process, nonsense-mediated decay"/>
    <property type="evidence" value="ECO:0007669"/>
    <property type="project" value="InterPro"/>
</dbReference>
<evidence type="ECO:0000256" key="2">
    <source>
        <dbReference type="SAM" id="Coils"/>
    </source>
</evidence>
<feature type="coiled-coil region" evidence="2">
    <location>
        <begin position="23"/>
        <end position="64"/>
    </location>
</feature>
<accession>A0A9Q0FX79</accession>
<dbReference type="CDD" id="cd21400">
    <property type="entry name" value="ZBD_UPF1-like"/>
    <property type="match status" value="1"/>
</dbReference>
<dbReference type="GO" id="GO:0003724">
    <property type="term" value="F:RNA helicase activity"/>
    <property type="evidence" value="ECO:0007669"/>
    <property type="project" value="InterPro"/>
</dbReference>
<dbReference type="GO" id="GO:0008270">
    <property type="term" value="F:zinc ion binding"/>
    <property type="evidence" value="ECO:0007669"/>
    <property type="project" value="UniProtKB-UniRule"/>
</dbReference>
<dbReference type="GO" id="GO:0005737">
    <property type="term" value="C:cytoplasm"/>
    <property type="evidence" value="ECO:0007669"/>
    <property type="project" value="InterPro"/>
</dbReference>
<feature type="region of interest" description="Disordered" evidence="3">
    <location>
        <begin position="99"/>
        <end position="177"/>
    </location>
</feature>